<protein>
    <recommendedName>
        <fullName evidence="2">Phospholipase D-like domain-containing protein</fullName>
    </recommendedName>
</protein>
<dbReference type="AlphaFoldDB" id="A0A1W1BR14"/>
<reference evidence="1" key="1">
    <citation type="submission" date="2016-10" db="EMBL/GenBank/DDBJ databases">
        <authorList>
            <person name="de Groot N.N."/>
        </authorList>
    </citation>
    <scope>NUCLEOTIDE SEQUENCE</scope>
</reference>
<dbReference type="CDD" id="cd09117">
    <property type="entry name" value="PLDc_Bfil_DEXD_like"/>
    <property type="match status" value="1"/>
</dbReference>
<accession>A0A1W1BR14</accession>
<gene>
    <name evidence="1" type="ORF">MNB_SV-3-149</name>
</gene>
<evidence type="ECO:0000313" key="1">
    <source>
        <dbReference type="EMBL" id="SFV55905.1"/>
    </source>
</evidence>
<name>A0A1W1BR14_9ZZZZ</name>
<sequence length="379" mass="42413">MATVNFIYQGIDSVNHADKIKQILALPNPELLIFNVAYLRKGGADAIKSDINSLSNTNDLYCFIGIRNGITSIQGLFELLKLGVKLYVVDTASPSLIFHPKIYLSKNSSSAEIILGSANLTHSGLYRNIEASTHMILDMTDTSDYTLIQSIITPIMAMPTDFPNNVTEIINVRELIQLLHQGRIIDERVPTVSLSQTLTNTSQNFPHIPTIPVNTANTPIIVSGRRRAAPRPLGGAIPLWSIVWESKALTERDLNIPSGTSTNPTGSMTFKQGAYSHIDQRHYFYDSVFNGLYWITQSPHLLTTATFYFRIRGISHHPHTLEIRHDPRTATQSYFQSNAMTHLRWGTAKPLIADRTLLGHKLKLYRNTSNPSEYLITID</sequence>
<evidence type="ECO:0008006" key="2">
    <source>
        <dbReference type="Google" id="ProtNLM"/>
    </source>
</evidence>
<dbReference type="EMBL" id="FPHI01000012">
    <property type="protein sequence ID" value="SFV55905.1"/>
    <property type="molecule type" value="Genomic_DNA"/>
</dbReference>
<dbReference type="Gene3D" id="3.30.870.10">
    <property type="entry name" value="Endonuclease Chain A"/>
    <property type="match status" value="1"/>
</dbReference>
<dbReference type="SUPFAM" id="SSF56024">
    <property type="entry name" value="Phospholipase D/nuclease"/>
    <property type="match status" value="1"/>
</dbReference>
<proteinExistence type="predicted"/>
<organism evidence="1">
    <name type="scientific">hydrothermal vent metagenome</name>
    <dbReference type="NCBI Taxonomy" id="652676"/>
    <lineage>
        <taxon>unclassified sequences</taxon>
        <taxon>metagenomes</taxon>
        <taxon>ecological metagenomes</taxon>
    </lineage>
</organism>